<feature type="transmembrane region" description="Helical" evidence="4">
    <location>
        <begin position="5"/>
        <end position="26"/>
    </location>
</feature>
<feature type="domain" description="Peptidase M28" evidence="5">
    <location>
        <begin position="116"/>
        <end position="315"/>
    </location>
</feature>
<keyword evidence="4" id="KW-0472">Membrane</keyword>
<protein>
    <submittedName>
        <fullName evidence="6">Endoplasmic reticulum metallopeptidase</fullName>
    </submittedName>
</protein>
<feature type="transmembrane region" description="Helical" evidence="4">
    <location>
        <begin position="625"/>
        <end position="646"/>
    </location>
</feature>
<accession>A0AAV8A642</accession>
<gene>
    <name evidence="6" type="ORF">M0812_00708</name>
</gene>
<dbReference type="Proteomes" id="UP001146793">
    <property type="component" value="Unassembled WGS sequence"/>
</dbReference>
<evidence type="ECO:0000256" key="3">
    <source>
        <dbReference type="SAM" id="MobiDB-lite"/>
    </source>
</evidence>
<organism evidence="6 7">
    <name type="scientific">Anaeramoeba flamelloides</name>
    <dbReference type="NCBI Taxonomy" id="1746091"/>
    <lineage>
        <taxon>Eukaryota</taxon>
        <taxon>Metamonada</taxon>
        <taxon>Anaeramoebidae</taxon>
        <taxon>Anaeramoeba</taxon>
    </lineage>
</organism>
<evidence type="ECO:0000313" key="6">
    <source>
        <dbReference type="EMBL" id="KAJ3448230.1"/>
    </source>
</evidence>
<evidence type="ECO:0000256" key="4">
    <source>
        <dbReference type="SAM" id="Phobius"/>
    </source>
</evidence>
<feature type="transmembrane region" description="Helical" evidence="4">
    <location>
        <begin position="838"/>
        <end position="857"/>
    </location>
</feature>
<dbReference type="Pfam" id="PF04389">
    <property type="entry name" value="Peptidase_M28"/>
    <property type="match status" value="1"/>
</dbReference>
<feature type="region of interest" description="Disordered" evidence="3">
    <location>
        <begin position="743"/>
        <end position="807"/>
    </location>
</feature>
<name>A0AAV8A642_9EUKA</name>
<evidence type="ECO:0000313" key="7">
    <source>
        <dbReference type="Proteomes" id="UP001146793"/>
    </source>
</evidence>
<evidence type="ECO:0000259" key="5">
    <source>
        <dbReference type="Pfam" id="PF04389"/>
    </source>
</evidence>
<feature type="compositionally biased region" description="Basic and acidic residues" evidence="3">
    <location>
        <begin position="765"/>
        <end position="788"/>
    </location>
</feature>
<evidence type="ECO:0000256" key="2">
    <source>
        <dbReference type="ARBA" id="ARBA00005634"/>
    </source>
</evidence>
<feature type="transmembrane region" description="Helical" evidence="4">
    <location>
        <begin position="574"/>
        <end position="594"/>
    </location>
</feature>
<keyword evidence="4" id="KW-0812">Transmembrane</keyword>
<feature type="transmembrane region" description="Helical" evidence="4">
    <location>
        <begin position="539"/>
        <end position="562"/>
    </location>
</feature>
<dbReference type="InterPro" id="IPR045175">
    <property type="entry name" value="M28_fam"/>
</dbReference>
<dbReference type="GO" id="GO:0006508">
    <property type="term" value="P:proteolysis"/>
    <property type="evidence" value="ECO:0007669"/>
    <property type="project" value="InterPro"/>
</dbReference>
<dbReference type="Gene3D" id="3.40.630.10">
    <property type="entry name" value="Zn peptidases"/>
    <property type="match status" value="1"/>
</dbReference>
<feature type="transmembrane region" description="Helical" evidence="4">
    <location>
        <begin position="511"/>
        <end position="533"/>
    </location>
</feature>
<dbReference type="GO" id="GO:0008235">
    <property type="term" value="F:metalloexopeptidase activity"/>
    <property type="evidence" value="ECO:0007669"/>
    <property type="project" value="InterPro"/>
</dbReference>
<comment type="similarity">
    <text evidence="2">Belongs to the peptidase M28 family. M28B subfamily.</text>
</comment>
<dbReference type="InterPro" id="IPR007484">
    <property type="entry name" value="Peptidase_M28"/>
</dbReference>
<keyword evidence="4" id="KW-1133">Transmembrane helix</keyword>
<feature type="compositionally biased region" description="Low complexity" evidence="3">
    <location>
        <begin position="743"/>
        <end position="753"/>
    </location>
</feature>
<feature type="transmembrane region" description="Helical" evidence="4">
    <location>
        <begin position="447"/>
        <end position="466"/>
    </location>
</feature>
<reference evidence="6" key="1">
    <citation type="submission" date="2022-08" db="EMBL/GenBank/DDBJ databases">
        <title>Novel sulphate-reducing endosymbionts in the free-living metamonad Anaeramoeba.</title>
        <authorList>
            <person name="Jerlstrom-Hultqvist J."/>
            <person name="Cepicka I."/>
            <person name="Gallot-Lavallee L."/>
            <person name="Salas-Leiva D."/>
            <person name="Curtis B.A."/>
            <person name="Zahonova K."/>
            <person name="Pipaliya S."/>
            <person name="Dacks J."/>
            <person name="Roger A.J."/>
        </authorList>
    </citation>
    <scope>NUCLEOTIDE SEQUENCE</scope>
    <source>
        <strain evidence="6">Busselton2</strain>
    </source>
</reference>
<feature type="transmembrane region" description="Helical" evidence="4">
    <location>
        <begin position="364"/>
        <end position="382"/>
    </location>
</feature>
<proteinExistence type="inferred from homology"/>
<comment type="cofactor">
    <cofactor evidence="1">
        <name>Zn(2+)</name>
        <dbReference type="ChEBI" id="CHEBI:29105"/>
    </cofactor>
</comment>
<sequence>MKNYLLSILVFILFFHVFIPTLFNYWTRSTSFPVENASLSKFSATRVLKFLEASPEGPHPSGTEEHKKLFEYLWKELLSIEYPNSALLKLDLDNSTFIDVESMGDEYFLHMESIHNILAKIENKYTSSNSTPCVLVSAHTDSHWTGPGACDDLVQVATMVELIRNLMNPDGTSKIITGKIVFAFLSGEEWHFEGSYSASRHPWTQDCRVVINLECGGSAEWKLTPVSYGPQEGWLTKLLSEFSPTCLFLNSVIPELWYSGLIPGSSDTYIYTSPRHGPNNGLSGFDLAYFKKNWIYHTQLDTYDKIDPRAIQSGGEGTISKLIERASFELVNNYPTRNKEELKKTKFVLYTSLGKNWVLPLQNFTIYFILTVLITIIGALLIKKYLVNQLMTDLVIKFTLQRIFRSFLFGWLTFFYGAIALLAIGLIQMLSSKISYSFYRLSTITGLNLIGVFVTCTILFSFLLHTQLDMKKYFKRNFQFFVSSENKKEKNNHGNDNEKKQHGQFNDLDDLWLGLTFNFSNIITSVVIGTVLLSLQITIAYMCWLIIVGNCLNVVSYFLIISHLNNKLIFKQRWLNSVLIFANIFLIFFSFVFIGEHFWGVAFFSYDPVISFALDMALGDVIAPILFYSILFLEIWFLLIPTFYMIPPLLRFVNSNSKLFINNKYGSADPYNINDEKECRLGIGGEKRSIDDLNTKESTMLKNNSGSLLDSFHSDFSSNDELIYNEIEMKISKEKKQNILENDQLNNNCGNGNHENESEEDEEINEIKLKANKKQENGDENSQEHLEENENQNENQNENENGNENENENENLIHQDQKNICKQYSNSNIQKEKTLKTLCLIFFITSIISLFIIWSNFRYQEGKGGKIYLSLCFEEGEEPYIRFQPSHQQDLKLYKEIVEQNKTKYKYTETNCGNKLDRYSGKCLKVKKQKGSFTSNITNNYGEINISSNDLNVNNVHQIIFSISLDGSENIRGQYDLLVCPSDGEFEIEVHVKGFDMYVNNSDKEFKYIYPCLHLSARNGNNGITKNQTWIFNVPEDKNIDITYYVISNVEIDLLEFWEMIPPLYYPYEKYALFSPTVFSKKFSNL</sequence>
<feature type="transmembrane region" description="Helical" evidence="4">
    <location>
        <begin position="403"/>
        <end position="427"/>
    </location>
</feature>
<dbReference type="AlphaFoldDB" id="A0AAV8A642"/>
<evidence type="ECO:0000256" key="1">
    <source>
        <dbReference type="ARBA" id="ARBA00001947"/>
    </source>
</evidence>
<dbReference type="EMBL" id="JANTQA010000015">
    <property type="protein sequence ID" value="KAJ3448230.1"/>
    <property type="molecule type" value="Genomic_DNA"/>
</dbReference>
<dbReference type="PANTHER" id="PTHR12147:SF26">
    <property type="entry name" value="PEPTIDASE M28 DOMAIN-CONTAINING PROTEIN"/>
    <property type="match status" value="1"/>
</dbReference>
<comment type="caution">
    <text evidence="6">The sequence shown here is derived from an EMBL/GenBank/DDBJ whole genome shotgun (WGS) entry which is preliminary data.</text>
</comment>
<dbReference type="PANTHER" id="PTHR12147">
    <property type="entry name" value="METALLOPEPTIDASE M28 FAMILY MEMBER"/>
    <property type="match status" value="1"/>
</dbReference>
<dbReference type="SUPFAM" id="SSF53187">
    <property type="entry name" value="Zn-dependent exopeptidases"/>
    <property type="match status" value="1"/>
</dbReference>